<dbReference type="InterPro" id="IPR046960">
    <property type="entry name" value="PPR_At4g14850-like_plant"/>
</dbReference>
<dbReference type="STRING" id="63057.A0A2P5FEJ6"/>
<keyword evidence="4" id="KW-1185">Reference proteome</keyword>
<dbReference type="Proteomes" id="UP000237000">
    <property type="component" value="Unassembled WGS sequence"/>
</dbReference>
<evidence type="ECO:0000256" key="2">
    <source>
        <dbReference type="PROSITE-ProRule" id="PRU00708"/>
    </source>
</evidence>
<feature type="repeat" description="PPR" evidence="2">
    <location>
        <begin position="40"/>
        <end position="74"/>
    </location>
</feature>
<dbReference type="NCBIfam" id="TIGR00756">
    <property type="entry name" value="PPR"/>
    <property type="match status" value="2"/>
</dbReference>
<keyword evidence="1" id="KW-0677">Repeat</keyword>
<dbReference type="InterPro" id="IPR002885">
    <property type="entry name" value="PPR_rpt"/>
</dbReference>
<dbReference type="InterPro" id="IPR011990">
    <property type="entry name" value="TPR-like_helical_dom_sf"/>
</dbReference>
<dbReference type="GO" id="GO:0003723">
    <property type="term" value="F:RNA binding"/>
    <property type="evidence" value="ECO:0007669"/>
    <property type="project" value="InterPro"/>
</dbReference>
<reference evidence="4" key="1">
    <citation type="submission" date="2016-06" db="EMBL/GenBank/DDBJ databases">
        <title>Parallel loss of symbiosis genes in relatives of nitrogen-fixing non-legume Parasponia.</title>
        <authorList>
            <person name="Van Velzen R."/>
            <person name="Holmer R."/>
            <person name="Bu F."/>
            <person name="Rutten L."/>
            <person name="Van Zeijl A."/>
            <person name="Liu W."/>
            <person name="Santuari L."/>
            <person name="Cao Q."/>
            <person name="Sharma T."/>
            <person name="Shen D."/>
            <person name="Roswanjaya Y."/>
            <person name="Wardhani T."/>
            <person name="Kalhor M.S."/>
            <person name="Jansen J."/>
            <person name="Van den Hoogen J."/>
            <person name="Gungor B."/>
            <person name="Hartog M."/>
            <person name="Hontelez J."/>
            <person name="Verver J."/>
            <person name="Yang W.-C."/>
            <person name="Schijlen E."/>
            <person name="Repin R."/>
            <person name="Schilthuizen M."/>
            <person name="Schranz E."/>
            <person name="Heidstra R."/>
            <person name="Miyata K."/>
            <person name="Fedorova E."/>
            <person name="Kohlen W."/>
            <person name="Bisseling T."/>
            <person name="Smit S."/>
            <person name="Geurts R."/>
        </authorList>
    </citation>
    <scope>NUCLEOTIDE SEQUENCE [LARGE SCALE GENOMIC DNA]</scope>
    <source>
        <strain evidence="4">cv. RG33-2</strain>
    </source>
</reference>
<evidence type="ECO:0000313" key="3">
    <source>
        <dbReference type="EMBL" id="PON96220.1"/>
    </source>
</evidence>
<comment type="caution">
    <text evidence="3">The sequence shown here is derived from an EMBL/GenBank/DDBJ whole genome shotgun (WGS) entry which is preliminary data.</text>
</comment>
<dbReference type="PANTHER" id="PTHR47926">
    <property type="entry name" value="PENTATRICOPEPTIDE REPEAT-CONTAINING PROTEIN"/>
    <property type="match status" value="1"/>
</dbReference>
<sequence>MAFPHLNLPCSVVNACARMPPILEGKQINAKIVRTGFLGNKIVQTSLLDMYAKCGFVRDARDVFDRMVDKDMICFDDHHFWSTEGAAMLQRPGEFLMRCQSWTCSGWAAMEACYAQNGYVKEAIDIYEKMREETVTINEVAMVGAISACTQT</sequence>
<dbReference type="AlphaFoldDB" id="A0A2P5FEJ6"/>
<organism evidence="3 4">
    <name type="scientific">Trema orientale</name>
    <name type="common">Charcoal tree</name>
    <name type="synonym">Celtis orientalis</name>
    <dbReference type="NCBI Taxonomy" id="63057"/>
    <lineage>
        <taxon>Eukaryota</taxon>
        <taxon>Viridiplantae</taxon>
        <taxon>Streptophyta</taxon>
        <taxon>Embryophyta</taxon>
        <taxon>Tracheophyta</taxon>
        <taxon>Spermatophyta</taxon>
        <taxon>Magnoliopsida</taxon>
        <taxon>eudicotyledons</taxon>
        <taxon>Gunneridae</taxon>
        <taxon>Pentapetalae</taxon>
        <taxon>rosids</taxon>
        <taxon>fabids</taxon>
        <taxon>Rosales</taxon>
        <taxon>Cannabaceae</taxon>
        <taxon>Trema</taxon>
    </lineage>
</organism>
<dbReference type="EMBL" id="JXTC01000040">
    <property type="protein sequence ID" value="PON96220.1"/>
    <property type="molecule type" value="Genomic_DNA"/>
</dbReference>
<gene>
    <name evidence="3" type="ORF">TorRG33x02_081500</name>
</gene>
<proteinExistence type="predicted"/>
<name>A0A2P5FEJ6_TREOI</name>
<accession>A0A2P5FEJ6</accession>
<dbReference type="GO" id="GO:0009451">
    <property type="term" value="P:RNA modification"/>
    <property type="evidence" value="ECO:0007669"/>
    <property type="project" value="InterPro"/>
</dbReference>
<evidence type="ECO:0000313" key="4">
    <source>
        <dbReference type="Proteomes" id="UP000237000"/>
    </source>
</evidence>
<dbReference type="InParanoid" id="A0A2P5FEJ6"/>
<protein>
    <submittedName>
        <fullName evidence="3">Pentatricopeptide repeat</fullName>
    </submittedName>
</protein>
<dbReference type="PROSITE" id="PS51375">
    <property type="entry name" value="PPR"/>
    <property type="match status" value="1"/>
</dbReference>
<dbReference type="Gene3D" id="1.25.40.10">
    <property type="entry name" value="Tetratricopeptide repeat domain"/>
    <property type="match status" value="1"/>
</dbReference>
<dbReference type="Pfam" id="PF01535">
    <property type="entry name" value="PPR"/>
    <property type="match status" value="2"/>
</dbReference>
<dbReference type="OrthoDB" id="185373at2759"/>
<evidence type="ECO:0000256" key="1">
    <source>
        <dbReference type="ARBA" id="ARBA00022737"/>
    </source>
</evidence>